<name>A0A1Y3TW48_9FIRM</name>
<evidence type="ECO:0000313" key="1">
    <source>
        <dbReference type="EMBL" id="OUN40784.1"/>
    </source>
</evidence>
<gene>
    <name evidence="1" type="ORF">B5G26_13790</name>
</gene>
<accession>A0A1Y3TW48</accession>
<dbReference type="Proteomes" id="UP000195455">
    <property type="component" value="Unassembled WGS sequence"/>
</dbReference>
<sequence length="390" mass="46144">MDKELVKKFRDRVNRSPFLFSQYSNIDNKNKINCIHSAIDWIDVGISDIDATRNEYIAAKSLRKSLKFYFYVSCIDIVWESIQQLHRVLFHTTQIPFKGERKIFEDNIFGEDDNTFFKSIRACFGAHPVNLDEYGKKDERKFASWSGNFYGEDDFSVFLYSNDPQVDDIKLKIKLSQLDEFFNTRYGYLTELMKQIDKIDNSYKERFTKQKIKTIDDPIKQIQILFEENKKRTNSEHYDSTLRRLKSFFETEFHCSENTKLVTEFRSQLETGIKEVLDAIQNNSFSTSYVDGLLNPRYKPRTSGWDYAYAKFSERVFIGGNYGLYMIEEITEPLKKYITFEYKSDIELYWLVIIALNLAQEELKEAQAKTVFDKNILDYILSNIDGEEEK</sequence>
<protein>
    <submittedName>
        <fullName evidence="1">Uncharacterized protein</fullName>
    </submittedName>
</protein>
<evidence type="ECO:0000313" key="2">
    <source>
        <dbReference type="Proteomes" id="UP000195455"/>
    </source>
</evidence>
<dbReference type="EMBL" id="NFHM01000029">
    <property type="protein sequence ID" value="OUN40784.1"/>
    <property type="molecule type" value="Genomic_DNA"/>
</dbReference>
<comment type="caution">
    <text evidence="1">The sequence shown here is derived from an EMBL/GenBank/DDBJ whole genome shotgun (WGS) entry which is preliminary data.</text>
</comment>
<reference evidence="2" key="1">
    <citation type="submission" date="2017-04" db="EMBL/GenBank/DDBJ databases">
        <title>Function of individual gut microbiota members based on whole genome sequencing of pure cultures obtained from chicken caecum.</title>
        <authorList>
            <person name="Medvecky M."/>
            <person name="Cejkova D."/>
            <person name="Polansky O."/>
            <person name="Karasova D."/>
            <person name="Kubasova T."/>
            <person name="Cizek A."/>
            <person name="Rychlik I."/>
        </authorList>
    </citation>
    <scope>NUCLEOTIDE SEQUENCE [LARGE SCALE GENOMIC DNA]</scope>
    <source>
        <strain evidence="2">An75</strain>
    </source>
</reference>
<dbReference type="RefSeq" id="WP_087990073.1">
    <property type="nucleotide sequence ID" value="NZ_JBKYBB010000029.1"/>
</dbReference>
<proteinExistence type="predicted"/>
<organism evidence="1 2">
    <name type="scientific">Anaerotignum lactatifermentans</name>
    <dbReference type="NCBI Taxonomy" id="160404"/>
    <lineage>
        <taxon>Bacteria</taxon>
        <taxon>Bacillati</taxon>
        <taxon>Bacillota</taxon>
        <taxon>Clostridia</taxon>
        <taxon>Lachnospirales</taxon>
        <taxon>Anaerotignaceae</taxon>
        <taxon>Anaerotignum</taxon>
    </lineage>
</organism>
<dbReference type="AlphaFoldDB" id="A0A1Y3TW48"/>